<reference evidence="2" key="1">
    <citation type="submission" date="2022-11" db="EMBL/GenBank/DDBJ databases">
        <title>Minimal conservation of predation-associated metabolite biosynthetic gene clusters underscores biosynthetic potential of Myxococcota including descriptions for ten novel species: Archangium lansinium sp. nov., Myxococcus landrumus sp. nov., Nannocystis bai.</title>
        <authorList>
            <person name="Ahearne A."/>
            <person name="Stevens C."/>
            <person name="Dowd S."/>
        </authorList>
    </citation>
    <scope>NUCLEOTIDE SEQUENCE</scope>
    <source>
        <strain evidence="2">Fl3</strain>
    </source>
</reference>
<dbReference type="Proteomes" id="UP001164459">
    <property type="component" value="Chromosome"/>
</dbReference>
<evidence type="ECO:0000256" key="1">
    <source>
        <dbReference type="SAM" id="MobiDB-lite"/>
    </source>
</evidence>
<proteinExistence type="predicted"/>
<evidence type="ECO:0000313" key="2">
    <source>
        <dbReference type="EMBL" id="WAS97308.1"/>
    </source>
</evidence>
<organism evidence="2 3">
    <name type="scientific">Nannocystis punicea</name>
    <dbReference type="NCBI Taxonomy" id="2995304"/>
    <lineage>
        <taxon>Bacteria</taxon>
        <taxon>Pseudomonadati</taxon>
        <taxon>Myxococcota</taxon>
        <taxon>Polyangia</taxon>
        <taxon>Nannocystales</taxon>
        <taxon>Nannocystaceae</taxon>
        <taxon>Nannocystis</taxon>
    </lineage>
</organism>
<feature type="compositionally biased region" description="Low complexity" evidence="1">
    <location>
        <begin position="17"/>
        <end position="78"/>
    </location>
</feature>
<name>A0ABY7HDV2_9BACT</name>
<sequence>MTLIAACDPAKNDTDDGSSTSSSTSSSSTADATDSTGATESTDAIDPTESTESTDATASNTSPDTSDPTPDTTGTTGTEADEFGFICVELAKAESEESDPFAGTATIYLTLELEPCLNDFYTTHPEYADGPEGTAVLQEWAGRLCSEPVAGLVPCEVDQFEYNMSEGHPIQIGVAYKVLDAAQIDGRTLLWGPAPLAELAGCEPTARFTAPVSVQGFPDGGGPLWSAQSWENPVGLVKSEANGCIQVAVAKTP</sequence>
<evidence type="ECO:0008006" key="4">
    <source>
        <dbReference type="Google" id="ProtNLM"/>
    </source>
</evidence>
<dbReference type="RefSeq" id="WP_269039671.1">
    <property type="nucleotide sequence ID" value="NZ_CP114040.1"/>
</dbReference>
<dbReference type="EMBL" id="CP114040">
    <property type="protein sequence ID" value="WAS97308.1"/>
    <property type="molecule type" value="Genomic_DNA"/>
</dbReference>
<evidence type="ECO:0000313" key="3">
    <source>
        <dbReference type="Proteomes" id="UP001164459"/>
    </source>
</evidence>
<gene>
    <name evidence="2" type="ORF">O0S08_14265</name>
</gene>
<keyword evidence="3" id="KW-1185">Reference proteome</keyword>
<protein>
    <recommendedName>
        <fullName evidence="4">Septum formation-related domain-containing protein</fullName>
    </recommendedName>
</protein>
<feature type="region of interest" description="Disordered" evidence="1">
    <location>
        <begin position="1"/>
        <end position="80"/>
    </location>
</feature>
<accession>A0ABY7HDV2</accession>